<evidence type="ECO:0000313" key="16">
    <source>
        <dbReference type="Proteomes" id="UP000003258"/>
    </source>
</evidence>
<evidence type="ECO:0000256" key="6">
    <source>
        <dbReference type="ARBA" id="ARBA00022692"/>
    </source>
</evidence>
<feature type="domain" description="Trimeric autotransporter adhesin YadA-like stalk" evidence="14">
    <location>
        <begin position="413"/>
        <end position="437"/>
    </location>
</feature>
<dbReference type="Proteomes" id="UP000003258">
    <property type="component" value="Unassembled WGS sequence"/>
</dbReference>
<dbReference type="Gene3D" id="3.30.1300.30">
    <property type="entry name" value="GSPII I/J protein-like"/>
    <property type="match status" value="1"/>
</dbReference>
<evidence type="ECO:0000256" key="12">
    <source>
        <dbReference type="SAM" id="MobiDB-lite"/>
    </source>
</evidence>
<evidence type="ECO:0000256" key="10">
    <source>
        <dbReference type="ARBA" id="ARBA00023237"/>
    </source>
</evidence>
<evidence type="ECO:0000256" key="1">
    <source>
        <dbReference type="ARBA" id="ARBA00004241"/>
    </source>
</evidence>
<protein>
    <submittedName>
        <fullName evidence="15">Uncharacterized protein</fullName>
    </submittedName>
</protein>
<dbReference type="EMBL" id="AFQO01000015">
    <property type="protein sequence ID" value="EGT74600.1"/>
    <property type="molecule type" value="Genomic_DNA"/>
</dbReference>
<accession>F9GQN6</accession>
<keyword evidence="4" id="KW-0813">Transport</keyword>
<evidence type="ECO:0000256" key="9">
    <source>
        <dbReference type="ARBA" id="ARBA00023136"/>
    </source>
</evidence>
<dbReference type="InterPro" id="IPR008160">
    <property type="entry name" value="Collagen"/>
</dbReference>
<dbReference type="AlphaFoldDB" id="F9GQN6"/>
<keyword evidence="8" id="KW-0653">Protein transport</keyword>
<evidence type="ECO:0000256" key="11">
    <source>
        <dbReference type="SAM" id="Coils"/>
    </source>
</evidence>
<comment type="caution">
    <text evidence="15">The sequence shown here is derived from an EMBL/GenBank/DDBJ whole genome shotgun (WGS) entry which is preliminary data.</text>
</comment>
<dbReference type="Pfam" id="PF05662">
    <property type="entry name" value="YadA_stalk"/>
    <property type="match status" value="1"/>
</dbReference>
<evidence type="ECO:0000256" key="3">
    <source>
        <dbReference type="ARBA" id="ARBA00005848"/>
    </source>
</evidence>
<evidence type="ECO:0000256" key="8">
    <source>
        <dbReference type="ARBA" id="ARBA00022927"/>
    </source>
</evidence>
<feature type="region of interest" description="Disordered" evidence="12">
    <location>
        <begin position="577"/>
        <end position="626"/>
    </location>
</feature>
<keyword evidence="10" id="KW-0998">Cell outer membrane</keyword>
<comment type="subcellular location">
    <subcellularLocation>
        <location evidence="2">Cell outer membrane</location>
    </subcellularLocation>
    <subcellularLocation>
        <location evidence="1">Cell surface</location>
    </subcellularLocation>
</comment>
<comment type="similarity">
    <text evidence="3">Belongs to the autotransporter-2 (AT-2) (TC 1.B.40) family.</text>
</comment>
<gene>
    <name evidence="15" type="ORF">GG9_1531</name>
</gene>
<dbReference type="InterPro" id="IPR008635">
    <property type="entry name" value="Coiled_stalk_dom"/>
</dbReference>
<evidence type="ECO:0000256" key="2">
    <source>
        <dbReference type="ARBA" id="ARBA00004442"/>
    </source>
</evidence>
<feature type="coiled-coil region" evidence="11">
    <location>
        <begin position="661"/>
        <end position="695"/>
    </location>
</feature>
<sequence length="770" mass="80096">MTTNNPAASIAVGANANVTVSPYSIALGKNAKVLNSEYSLAAGTNAKVEKSGKIVALGLDVNVTDSQNSVAIGWKATSNKSSNAFIGGYNATSVNSDNTVVVGVGANITGSHRAIATGSNVTISSSKNAIATGVNATVSSSESALVLGDTAKAKNSEKAIVSGFKANADQSKRAIVQGDRANATSSNYSIVNGVLAKATKSDDAIVSGSSAKADQSKSAVVLGNESNATKSDSAFVGGDHASATTSAGAVVLGNSAKAENAAGSVALGEGAKSSISNGVALGSTSTAQVDKLQTGNGLTDNEIQTKIDTFKAVEAQLLTELQAAKQDYETKEKTYKDAKQAELFKSLGLLNIGLSTAPTVDSATAEAQANEAKRSYEAKQAELKAKRKEVSTWLSTAAAVSLGDEEEGITRQLNNLAAGTKDTDAVNVAQLKSLKNAGLQFAGNDYDKTKDSTQNKLIKTEIGNILQIQGKSGLVYNDDNKAKYTSDNLVTFNDSGVLRIGMLKSPSFTGVTLGDGDKTVSLTADDGVLKASGKTIFTEDNFKTFFTKLYTFEGGLKAEEKDGKTVVSLDKEAIKQMPELKGEQGEQGEQGERGLQGERGERGLQGERGLKGEKGDQGEQGLQGEKGKSAYESWKELPANHGKSETEFAEMLSSGASKAELQQLRTEHDSLKAQIRKDQQSIQQLDRNMQKMNKDLRAGIAGATAIAFLQGGNFAGESAVSVAVGTYKGEHALAVGYGRRLTNNKIEVKLGASVNSRSDVNAGGSVGFHW</sequence>
<keyword evidence="11" id="KW-0175">Coiled coil</keyword>
<dbReference type="RefSeq" id="WP_005632603.1">
    <property type="nucleotide sequence ID" value="NZ_AFQO01000015.1"/>
</dbReference>
<dbReference type="SUPFAM" id="SSF54523">
    <property type="entry name" value="Pili subunits"/>
    <property type="match status" value="1"/>
</dbReference>
<dbReference type="eggNOG" id="COG5295">
    <property type="taxonomic scope" value="Bacteria"/>
</dbReference>
<dbReference type="Gene3D" id="2.150.10.10">
    <property type="entry name" value="Serralysin-like metalloprotease, C-terminal"/>
    <property type="match status" value="4"/>
</dbReference>
<dbReference type="Pfam" id="PF03895">
    <property type="entry name" value="YadA_anchor"/>
    <property type="match status" value="1"/>
</dbReference>
<dbReference type="Gene3D" id="1.20.5.320">
    <property type="entry name" value="6-Phosphogluconate Dehydrogenase, domain 3"/>
    <property type="match status" value="1"/>
</dbReference>
<feature type="coiled-coil region" evidence="11">
    <location>
        <begin position="314"/>
        <end position="389"/>
    </location>
</feature>
<keyword evidence="7" id="KW-0732">Signal</keyword>
<evidence type="ECO:0000259" key="13">
    <source>
        <dbReference type="Pfam" id="PF03895"/>
    </source>
</evidence>
<evidence type="ECO:0000259" key="14">
    <source>
        <dbReference type="Pfam" id="PF05662"/>
    </source>
</evidence>
<dbReference type="InterPro" id="IPR011049">
    <property type="entry name" value="Serralysin-like_metalloprot_C"/>
</dbReference>
<evidence type="ECO:0000256" key="7">
    <source>
        <dbReference type="ARBA" id="ARBA00022729"/>
    </source>
</evidence>
<dbReference type="GO" id="GO:0015031">
    <property type="term" value="P:protein transport"/>
    <property type="evidence" value="ECO:0007669"/>
    <property type="project" value="UniProtKB-KW"/>
</dbReference>
<keyword evidence="5" id="KW-1134">Transmembrane beta strand</keyword>
<evidence type="ECO:0000256" key="4">
    <source>
        <dbReference type="ARBA" id="ARBA00022448"/>
    </source>
</evidence>
<dbReference type="InterPro" id="IPR005594">
    <property type="entry name" value="YadA_C"/>
</dbReference>
<evidence type="ECO:0000313" key="15">
    <source>
        <dbReference type="EMBL" id="EGT74600.1"/>
    </source>
</evidence>
<dbReference type="GO" id="GO:0009986">
    <property type="term" value="C:cell surface"/>
    <property type="evidence" value="ECO:0007669"/>
    <property type="project" value="UniProtKB-SubCell"/>
</dbReference>
<reference evidence="15 16" key="1">
    <citation type="journal article" date="2011" name="J. Bacteriol.">
        <title>Genome Sequences for Five Strains of the Emerging Pathogen Haemophilus haemolyticus.</title>
        <authorList>
            <person name="Jordan I.K."/>
            <person name="Conley A.B."/>
            <person name="Antonov I.V."/>
            <person name="Arthur R.A."/>
            <person name="Cook E.D."/>
            <person name="Cooper G.P."/>
            <person name="Jones B.L."/>
            <person name="Knipe K.M."/>
            <person name="Lee K.J."/>
            <person name="Liu X."/>
            <person name="Mitchell G.J."/>
            <person name="Pande P.R."/>
            <person name="Petit R.A."/>
            <person name="Qin S."/>
            <person name="Rajan V.N."/>
            <person name="Sarda S."/>
            <person name="Sebastian A."/>
            <person name="Tang S."/>
            <person name="Thapliyal R."/>
            <person name="Varghese N.J."/>
            <person name="Ye T."/>
            <person name="Katz L.S."/>
            <person name="Wang X."/>
            <person name="Rowe L."/>
            <person name="Frace M."/>
            <person name="Mayer L.W."/>
        </authorList>
    </citation>
    <scope>NUCLEOTIDE SEQUENCE [LARGE SCALE GENOMIC DNA]</scope>
    <source>
        <strain evidence="15 16">M19501</strain>
    </source>
</reference>
<proteinExistence type="inferred from homology"/>
<dbReference type="GO" id="GO:0009279">
    <property type="term" value="C:cell outer membrane"/>
    <property type="evidence" value="ECO:0007669"/>
    <property type="project" value="UniProtKB-SubCell"/>
</dbReference>
<evidence type="ECO:0000256" key="5">
    <source>
        <dbReference type="ARBA" id="ARBA00022452"/>
    </source>
</evidence>
<dbReference type="InterPro" id="IPR045584">
    <property type="entry name" value="Pilin-like"/>
</dbReference>
<feature type="domain" description="Trimeric autotransporter adhesin YadA-like C-terminal membrane anchor" evidence="13">
    <location>
        <begin position="716"/>
        <end position="770"/>
    </location>
</feature>
<keyword evidence="9" id="KW-0472">Membrane</keyword>
<name>F9GQN6_HAEHA</name>
<dbReference type="PATRIC" id="fig|1028803.3.peg.1601"/>
<organism evidence="15 16">
    <name type="scientific">Haemophilus haemolyticus M19501</name>
    <dbReference type="NCBI Taxonomy" id="1028803"/>
    <lineage>
        <taxon>Bacteria</taxon>
        <taxon>Pseudomonadati</taxon>
        <taxon>Pseudomonadota</taxon>
        <taxon>Gammaproteobacteria</taxon>
        <taxon>Pasteurellales</taxon>
        <taxon>Pasteurellaceae</taxon>
        <taxon>Haemophilus</taxon>
    </lineage>
</organism>
<dbReference type="SUPFAM" id="SSF101967">
    <property type="entry name" value="Adhesin YadA, collagen-binding domain"/>
    <property type="match status" value="1"/>
</dbReference>
<keyword evidence="6" id="KW-0812">Transmembrane</keyword>
<dbReference type="Pfam" id="PF01391">
    <property type="entry name" value="Collagen"/>
    <property type="match status" value="1"/>
</dbReference>
<feature type="compositionally biased region" description="Basic and acidic residues" evidence="12">
    <location>
        <begin position="577"/>
        <end position="617"/>
    </location>
</feature>